<dbReference type="Proteomes" id="UP000184080">
    <property type="component" value="Unassembled WGS sequence"/>
</dbReference>
<dbReference type="InterPro" id="IPR054738">
    <property type="entry name" value="Siphovirus-type_tail_C"/>
</dbReference>
<dbReference type="RefSeq" id="WP_083599805.1">
    <property type="nucleotide sequence ID" value="NZ_FQZO01000002.1"/>
</dbReference>
<dbReference type="InterPro" id="IPR008841">
    <property type="entry name" value="Siphovirus-type_tail_N"/>
</dbReference>
<dbReference type="Pfam" id="PF05709">
    <property type="entry name" value="Sipho_tail"/>
    <property type="match status" value="1"/>
</dbReference>
<feature type="domain" description="Siphovirus-type tail component C-terminal" evidence="2">
    <location>
        <begin position="187"/>
        <end position="292"/>
    </location>
</feature>
<dbReference type="OrthoDB" id="2079081at2"/>
<gene>
    <name evidence="3" type="ORF">SAMN05444401_1725</name>
</gene>
<keyword evidence="4" id="KW-1185">Reference proteome</keyword>
<organism evidence="3 4">
    <name type="scientific">Clostridium amylolyticum</name>
    <dbReference type="NCBI Taxonomy" id="1121298"/>
    <lineage>
        <taxon>Bacteria</taxon>
        <taxon>Bacillati</taxon>
        <taxon>Bacillota</taxon>
        <taxon>Clostridia</taxon>
        <taxon>Eubacteriales</taxon>
        <taxon>Clostridiaceae</taxon>
        <taxon>Clostridium</taxon>
    </lineage>
</organism>
<proteinExistence type="predicted"/>
<dbReference type="Pfam" id="PF22768">
    <property type="entry name" value="SPP1_Dit"/>
    <property type="match status" value="1"/>
</dbReference>
<evidence type="ECO:0000259" key="2">
    <source>
        <dbReference type="Pfam" id="PF22768"/>
    </source>
</evidence>
<reference evidence="3 4" key="1">
    <citation type="submission" date="2016-11" db="EMBL/GenBank/DDBJ databases">
        <authorList>
            <person name="Jaros S."/>
            <person name="Januszkiewicz K."/>
            <person name="Wedrychowicz H."/>
        </authorList>
    </citation>
    <scope>NUCLEOTIDE SEQUENCE [LARGE SCALE GENOMIC DNA]</scope>
    <source>
        <strain evidence="3 4">DSM 21864</strain>
    </source>
</reference>
<protein>
    <submittedName>
        <fullName evidence="3">Phage tail protein</fullName>
    </submittedName>
</protein>
<evidence type="ECO:0000313" key="3">
    <source>
        <dbReference type="EMBL" id="SHI89912.1"/>
    </source>
</evidence>
<feature type="domain" description="Siphovirus-type tail component RIFT-related" evidence="1">
    <location>
        <begin position="37"/>
        <end position="100"/>
    </location>
</feature>
<evidence type="ECO:0000259" key="1">
    <source>
        <dbReference type="Pfam" id="PF05709"/>
    </source>
</evidence>
<accession>A0A1M6EWV7</accession>
<dbReference type="EMBL" id="FQZO01000002">
    <property type="protein sequence ID" value="SHI89912.1"/>
    <property type="molecule type" value="Genomic_DNA"/>
</dbReference>
<dbReference type="STRING" id="1121298.SAMN05444401_1725"/>
<sequence>MFTRIELINKENKLSITIESFIKGTGVLLTAFEDGQIQGEFSKFKGVNQHGQSINSTSLSERPIDIEGIILADTREQIEVLKKQLVRILNPLQDVLLKYNEDYVNKEIIVRAEEIPKFSTDYKTNNENGLGFKCSFNAAYPFWQDQEENVTNIETWEGGLEFELEIPFTGIEFAKKGPNELVFINYGDVESPLEIFFNGSALNPIITLNGDKFIKLNKQILDTEILYISTAYGSKKVEIIKSDGIRENAYNYIDIKSTLSLFNLEVGSNTLSYSTEGDFIPQSVIIKYKNKYLSL</sequence>
<evidence type="ECO:0000313" key="4">
    <source>
        <dbReference type="Proteomes" id="UP000184080"/>
    </source>
</evidence>
<name>A0A1M6EWV7_9CLOT</name>
<dbReference type="AlphaFoldDB" id="A0A1M6EWV7"/>